<dbReference type="Pfam" id="PF12804">
    <property type="entry name" value="NTP_transf_3"/>
    <property type="match status" value="1"/>
</dbReference>
<evidence type="ECO:0000313" key="2">
    <source>
        <dbReference type="EMBL" id="QJD81249.1"/>
    </source>
</evidence>
<dbReference type="InterPro" id="IPR025877">
    <property type="entry name" value="MobA-like_NTP_Trfase"/>
</dbReference>
<proteinExistence type="predicted"/>
<dbReference type="PANTHER" id="PTHR43777:SF1">
    <property type="entry name" value="MOLYBDENUM COFACTOR CYTIDYLYLTRANSFERASE"/>
    <property type="match status" value="1"/>
</dbReference>
<dbReference type="EMBL" id="CP051677">
    <property type="protein sequence ID" value="QJD81249.1"/>
    <property type="molecule type" value="Genomic_DNA"/>
</dbReference>
<name>A0A7L5DS09_9BACT</name>
<evidence type="ECO:0000313" key="3">
    <source>
        <dbReference type="Proteomes" id="UP000501128"/>
    </source>
</evidence>
<dbReference type="SUPFAM" id="SSF53448">
    <property type="entry name" value="Nucleotide-diphospho-sugar transferases"/>
    <property type="match status" value="1"/>
</dbReference>
<organism evidence="2 3">
    <name type="scientific">Spirosoma rhododendri</name>
    <dbReference type="NCBI Taxonomy" id="2728024"/>
    <lineage>
        <taxon>Bacteria</taxon>
        <taxon>Pseudomonadati</taxon>
        <taxon>Bacteroidota</taxon>
        <taxon>Cytophagia</taxon>
        <taxon>Cytophagales</taxon>
        <taxon>Cytophagaceae</taxon>
        <taxon>Spirosoma</taxon>
    </lineage>
</organism>
<feature type="domain" description="MobA-like NTP transferase" evidence="1">
    <location>
        <begin position="6"/>
        <end position="168"/>
    </location>
</feature>
<protein>
    <submittedName>
        <fullName evidence="2">Nucleotidyltransferase family protein</fullName>
    </submittedName>
</protein>
<keyword evidence="2" id="KW-0808">Transferase</keyword>
<sequence length="200" mass="21434">MAIATIILAAGGSTRLGQPKQLILADGETLVRRMAQQALALQAGPVVVVLGASQDRISNELAGLSVTTVVNSAWSEGMASSLRVGLRAIDWETTDAFLVMLTDQPYVTSTLLQQLIDTRNHTGRGIIASRYAEPDGVLGVPALFDTHYRREFLGLTGDTGARKLIQQYASDCTSVPFSLAGIDLDTPADLRHWQAQQASQ</sequence>
<gene>
    <name evidence="2" type="ORF">HH216_05040</name>
</gene>
<dbReference type="KEGG" id="srho:HH216_05040"/>
<dbReference type="AlphaFoldDB" id="A0A7L5DS09"/>
<dbReference type="GO" id="GO:0016779">
    <property type="term" value="F:nucleotidyltransferase activity"/>
    <property type="evidence" value="ECO:0007669"/>
    <property type="project" value="UniProtKB-ARBA"/>
</dbReference>
<dbReference type="InterPro" id="IPR029044">
    <property type="entry name" value="Nucleotide-diphossugar_trans"/>
</dbReference>
<dbReference type="PANTHER" id="PTHR43777">
    <property type="entry name" value="MOLYBDENUM COFACTOR CYTIDYLYLTRANSFERASE"/>
    <property type="match status" value="1"/>
</dbReference>
<dbReference type="Proteomes" id="UP000501128">
    <property type="component" value="Chromosome"/>
</dbReference>
<reference evidence="2 3" key="1">
    <citation type="submission" date="2020-04" db="EMBL/GenBank/DDBJ databases">
        <title>Genome sequencing of novel species.</title>
        <authorList>
            <person name="Heo J."/>
            <person name="Kim S.-J."/>
            <person name="Kim J.-S."/>
            <person name="Hong S.-B."/>
            <person name="Kwon S.-W."/>
        </authorList>
    </citation>
    <scope>NUCLEOTIDE SEQUENCE [LARGE SCALE GENOMIC DNA]</scope>
    <source>
        <strain evidence="2 3">CJU-R4</strain>
    </source>
</reference>
<dbReference type="Gene3D" id="3.90.550.10">
    <property type="entry name" value="Spore Coat Polysaccharide Biosynthesis Protein SpsA, Chain A"/>
    <property type="match status" value="1"/>
</dbReference>
<accession>A0A7L5DS09</accession>
<evidence type="ECO:0000259" key="1">
    <source>
        <dbReference type="Pfam" id="PF12804"/>
    </source>
</evidence>
<keyword evidence="3" id="KW-1185">Reference proteome</keyword>
<dbReference type="CDD" id="cd04182">
    <property type="entry name" value="GT_2_like_f"/>
    <property type="match status" value="1"/>
</dbReference>